<dbReference type="InterPro" id="IPR004344">
    <property type="entry name" value="TTL/TTLL_fam"/>
</dbReference>
<accession>A0A7S0IRU4</accession>
<dbReference type="PANTHER" id="PTHR12241:SF145">
    <property type="entry name" value="TUBULIN POLYGLUTAMYLASE TTLL5"/>
    <property type="match status" value="1"/>
</dbReference>
<evidence type="ECO:0000256" key="2">
    <source>
        <dbReference type="ARBA" id="ARBA00022741"/>
    </source>
</evidence>
<dbReference type="EMBL" id="HBER01010576">
    <property type="protein sequence ID" value="CAD8530004.1"/>
    <property type="molecule type" value="Transcribed_RNA"/>
</dbReference>
<evidence type="ECO:0000256" key="4">
    <source>
        <dbReference type="ARBA" id="ARBA00041448"/>
    </source>
</evidence>
<dbReference type="AlphaFoldDB" id="A0A7S0IRU4"/>
<dbReference type="Pfam" id="PF03133">
    <property type="entry name" value="TTL"/>
    <property type="match status" value="1"/>
</dbReference>
<name>A0A7S0IRU4_9EUKA</name>
<evidence type="ECO:0000256" key="3">
    <source>
        <dbReference type="ARBA" id="ARBA00022840"/>
    </source>
</evidence>
<protein>
    <recommendedName>
        <fullName evidence="4">Tubulin--tyrosine ligase-like protein 5</fullName>
    </recommendedName>
</protein>
<dbReference type="SUPFAM" id="SSF56059">
    <property type="entry name" value="Glutathione synthetase ATP-binding domain-like"/>
    <property type="match status" value="1"/>
</dbReference>
<dbReference type="GO" id="GO:0070740">
    <property type="term" value="F:tubulin-glutamic acid ligase activity"/>
    <property type="evidence" value="ECO:0007669"/>
    <property type="project" value="TreeGrafter"/>
</dbReference>
<dbReference type="GO" id="GO:0015631">
    <property type="term" value="F:tubulin binding"/>
    <property type="evidence" value="ECO:0007669"/>
    <property type="project" value="TreeGrafter"/>
</dbReference>
<dbReference type="GO" id="GO:0005524">
    <property type="term" value="F:ATP binding"/>
    <property type="evidence" value="ECO:0007669"/>
    <property type="project" value="UniProtKB-KW"/>
</dbReference>
<keyword evidence="1" id="KW-0436">Ligase</keyword>
<dbReference type="Gene3D" id="3.30.470.20">
    <property type="entry name" value="ATP-grasp fold, B domain"/>
    <property type="match status" value="1"/>
</dbReference>
<evidence type="ECO:0000256" key="6">
    <source>
        <dbReference type="SAM" id="MobiDB-lite"/>
    </source>
</evidence>
<evidence type="ECO:0000256" key="5">
    <source>
        <dbReference type="ARBA" id="ARBA00049274"/>
    </source>
</evidence>
<organism evidence="7">
    <name type="scientific">Calcidiscus leptoporus</name>
    <dbReference type="NCBI Taxonomy" id="127549"/>
    <lineage>
        <taxon>Eukaryota</taxon>
        <taxon>Haptista</taxon>
        <taxon>Haptophyta</taxon>
        <taxon>Prymnesiophyceae</taxon>
        <taxon>Coccolithales</taxon>
        <taxon>Calcidiscaceae</taxon>
        <taxon>Calcidiscus</taxon>
    </lineage>
</organism>
<comment type="catalytic activity">
    <reaction evidence="5">
        <text>L-glutamyl-[protein] + L-glutamate + ATP = gamma-L-glutamyl-L-glutamyl-[protein] + ADP + phosphate + H(+)</text>
        <dbReference type="Rhea" id="RHEA:60144"/>
        <dbReference type="Rhea" id="RHEA-COMP:10208"/>
        <dbReference type="Rhea" id="RHEA-COMP:15517"/>
        <dbReference type="ChEBI" id="CHEBI:15378"/>
        <dbReference type="ChEBI" id="CHEBI:29973"/>
        <dbReference type="ChEBI" id="CHEBI:29985"/>
        <dbReference type="ChEBI" id="CHEBI:30616"/>
        <dbReference type="ChEBI" id="CHEBI:43474"/>
        <dbReference type="ChEBI" id="CHEBI:143622"/>
        <dbReference type="ChEBI" id="CHEBI:456216"/>
    </reaction>
    <physiologicalReaction direction="left-to-right" evidence="5">
        <dbReference type="Rhea" id="RHEA:60145"/>
    </physiologicalReaction>
</comment>
<feature type="region of interest" description="Disordered" evidence="6">
    <location>
        <begin position="24"/>
        <end position="43"/>
    </location>
</feature>
<sequence>MPNPLNTPFRKERRIRHAFEHAEKPGRGAQRVGLQRGLPLPSDGRRPEGVRSLFSLLLLICFSLSVNVALHLHNELVAAALRAALDAAEAPGAMMREDIVVGDRKPTISGINGVDEGATSEFRDGAAVDGAGRLRHAHLALPSVRAPRTFRVQQSRADYRVTVTDALVSLGLAPTNETFALDVFWGHEWVRHAAYADRRLADHALVSSVMGLTAEAVGDKEFLGYALQLCMAQHGSHVCDFVAPIYLLPTQEEAWRAAYKRHRYWIRKDKKLWGSQGVSIVSSRRDLPKDMSYLLQKYVSNPLLWDGYKHDIRLWAVLTSMHPLRLFLLHDGWGRLAARRYNVSDIRSSAKDECVHLTTTYCTDDASTSLRLMRTRLHKYRSALQLPLRGDGADANTHFETALWPSIRRAVVKSVLMVWPLLAGYEQSLHAQGLSYARFAFLSYDVILTRAGYAYIEEVNTNGFLMGSRIPYGWEYTLDAAHLLGLSGHPNRSRYAPKLQRELEAFCDDAVCSPREVAQLAALVDETEHAGQFARVFPPSDAAEMRALQRLVDPRRVSRLDHLSHKFAVHFYGATEAAVVARLLAPQRESASDSTRWDWFGLSGNWKREKVAVRQENRKLMESIQKARLQEGVV</sequence>
<proteinExistence type="predicted"/>
<evidence type="ECO:0000256" key="1">
    <source>
        <dbReference type="ARBA" id="ARBA00022598"/>
    </source>
</evidence>
<dbReference type="PANTHER" id="PTHR12241">
    <property type="entry name" value="TUBULIN POLYGLUTAMYLASE"/>
    <property type="match status" value="1"/>
</dbReference>
<dbReference type="PROSITE" id="PS51221">
    <property type="entry name" value="TTL"/>
    <property type="match status" value="1"/>
</dbReference>
<keyword evidence="2" id="KW-0547">Nucleotide-binding</keyword>
<evidence type="ECO:0000313" key="7">
    <source>
        <dbReference type="EMBL" id="CAD8530004.1"/>
    </source>
</evidence>
<gene>
    <name evidence="7" type="ORF">CLEP1334_LOCUS5256</name>
</gene>
<dbReference type="GO" id="GO:0000226">
    <property type="term" value="P:microtubule cytoskeleton organization"/>
    <property type="evidence" value="ECO:0007669"/>
    <property type="project" value="TreeGrafter"/>
</dbReference>
<reference evidence="7" key="1">
    <citation type="submission" date="2021-01" db="EMBL/GenBank/DDBJ databases">
        <authorList>
            <person name="Corre E."/>
            <person name="Pelletier E."/>
            <person name="Niang G."/>
            <person name="Scheremetjew M."/>
            <person name="Finn R."/>
            <person name="Kale V."/>
            <person name="Holt S."/>
            <person name="Cochrane G."/>
            <person name="Meng A."/>
            <person name="Brown T."/>
            <person name="Cohen L."/>
        </authorList>
    </citation>
    <scope>NUCLEOTIDE SEQUENCE</scope>
    <source>
        <strain evidence="7">RCC1130</strain>
    </source>
</reference>
<dbReference type="GO" id="GO:0036064">
    <property type="term" value="C:ciliary basal body"/>
    <property type="evidence" value="ECO:0007669"/>
    <property type="project" value="TreeGrafter"/>
</dbReference>
<keyword evidence="3" id="KW-0067">ATP-binding</keyword>